<evidence type="ECO:0000313" key="7">
    <source>
        <dbReference type="Proteomes" id="UP001589788"/>
    </source>
</evidence>
<dbReference type="Proteomes" id="UP001589788">
    <property type="component" value="Unassembled WGS sequence"/>
</dbReference>
<protein>
    <submittedName>
        <fullName evidence="6">Type II toxin-antitoxin system VapC family toxin</fullName>
    </submittedName>
</protein>
<keyword evidence="3" id="KW-0378">Hydrolase</keyword>
<dbReference type="CDD" id="cd18689">
    <property type="entry name" value="PIN_VapC-like"/>
    <property type="match status" value="1"/>
</dbReference>
<evidence type="ECO:0000256" key="2">
    <source>
        <dbReference type="ARBA" id="ARBA00022723"/>
    </source>
</evidence>
<evidence type="ECO:0000256" key="1">
    <source>
        <dbReference type="ARBA" id="ARBA00022722"/>
    </source>
</evidence>
<evidence type="ECO:0000259" key="5">
    <source>
        <dbReference type="Pfam" id="PF01850"/>
    </source>
</evidence>
<organism evidence="6 7">
    <name type="scientific">Aciditerrimonas ferrireducens</name>
    <dbReference type="NCBI Taxonomy" id="667306"/>
    <lineage>
        <taxon>Bacteria</taxon>
        <taxon>Bacillati</taxon>
        <taxon>Actinomycetota</taxon>
        <taxon>Acidimicrobiia</taxon>
        <taxon>Acidimicrobiales</taxon>
        <taxon>Acidimicrobiaceae</taxon>
        <taxon>Aciditerrimonas</taxon>
    </lineage>
</organism>
<evidence type="ECO:0000313" key="6">
    <source>
        <dbReference type="EMBL" id="MFC0081017.1"/>
    </source>
</evidence>
<accession>A0ABV6C229</accession>
<dbReference type="RefSeq" id="WP_377787912.1">
    <property type="nucleotide sequence ID" value="NZ_JBHLYQ010000013.1"/>
</dbReference>
<keyword evidence="2" id="KW-0479">Metal-binding</keyword>
<dbReference type="InterPro" id="IPR029060">
    <property type="entry name" value="PIN-like_dom_sf"/>
</dbReference>
<proteinExistence type="predicted"/>
<gene>
    <name evidence="6" type="ORF">ACFFRE_02440</name>
</gene>
<evidence type="ECO:0000256" key="3">
    <source>
        <dbReference type="ARBA" id="ARBA00022801"/>
    </source>
</evidence>
<dbReference type="EMBL" id="JBHLYQ010000013">
    <property type="protein sequence ID" value="MFC0081017.1"/>
    <property type="molecule type" value="Genomic_DNA"/>
</dbReference>
<dbReference type="SUPFAM" id="SSF88723">
    <property type="entry name" value="PIN domain-like"/>
    <property type="match status" value="1"/>
</dbReference>
<reference evidence="6 7" key="1">
    <citation type="submission" date="2024-09" db="EMBL/GenBank/DDBJ databases">
        <authorList>
            <person name="Sun Q."/>
            <person name="Mori K."/>
        </authorList>
    </citation>
    <scope>NUCLEOTIDE SEQUENCE [LARGE SCALE GENOMIC DNA]</scope>
    <source>
        <strain evidence="6 7">JCM 15389</strain>
    </source>
</reference>
<keyword evidence="7" id="KW-1185">Reference proteome</keyword>
<evidence type="ECO:0000256" key="4">
    <source>
        <dbReference type="ARBA" id="ARBA00022842"/>
    </source>
</evidence>
<comment type="caution">
    <text evidence="6">The sequence shown here is derived from an EMBL/GenBank/DDBJ whole genome shotgun (WGS) entry which is preliminary data.</text>
</comment>
<dbReference type="Gene3D" id="3.40.50.1010">
    <property type="entry name" value="5'-nuclease"/>
    <property type="match status" value="1"/>
</dbReference>
<dbReference type="Pfam" id="PF01850">
    <property type="entry name" value="PIN"/>
    <property type="match status" value="1"/>
</dbReference>
<feature type="domain" description="PIN" evidence="5">
    <location>
        <begin position="8"/>
        <end position="86"/>
    </location>
</feature>
<keyword evidence="1" id="KW-0540">Nuclease</keyword>
<dbReference type="InterPro" id="IPR002716">
    <property type="entry name" value="PIN_dom"/>
</dbReference>
<sequence length="100" mass="10998">MPARPLMNWINLGEVAYVLERRIGAERAWRLLRELQGRLTLEVPSEDRILAAARITARWPLASADAFAVATAVAHGATLLTGDPEIVNGDPAWPVEDLRS</sequence>
<keyword evidence="4" id="KW-0460">Magnesium</keyword>
<name>A0ABV6C229_9ACTN</name>